<gene>
    <name evidence="3" type="ORF">SAMN05421813_1161</name>
</gene>
<dbReference type="RefSeq" id="WP_090705044.1">
    <property type="nucleotide sequence ID" value="NZ_FNHH01000016.1"/>
</dbReference>
<dbReference type="GO" id="GO:0045892">
    <property type="term" value="P:negative regulation of DNA-templated transcription"/>
    <property type="evidence" value="ECO:0007669"/>
    <property type="project" value="InterPro"/>
</dbReference>
<keyword evidence="4" id="KW-1185">Reference proteome</keyword>
<dbReference type="SUPFAM" id="SSF48452">
    <property type="entry name" value="TPR-like"/>
    <property type="match status" value="1"/>
</dbReference>
<keyword evidence="2" id="KW-0732">Signal</keyword>
<dbReference type="Proteomes" id="UP000199226">
    <property type="component" value="Unassembled WGS sequence"/>
</dbReference>
<dbReference type="PANTHER" id="PTHR44749">
    <property type="entry name" value="SUPPRESSOR OF RPS4-RLD 1"/>
    <property type="match status" value="1"/>
</dbReference>
<reference evidence="4" key="1">
    <citation type="submission" date="2016-10" db="EMBL/GenBank/DDBJ databases">
        <authorList>
            <person name="Varghese N."/>
            <person name="Submissions S."/>
        </authorList>
    </citation>
    <scope>NUCLEOTIDE SEQUENCE [LARGE SCALE GENOMIC DNA]</scope>
    <source>
        <strain evidence="4">DSM 24536</strain>
    </source>
</reference>
<dbReference type="EMBL" id="FNHH01000016">
    <property type="protein sequence ID" value="SDM56994.1"/>
    <property type="molecule type" value="Genomic_DNA"/>
</dbReference>
<dbReference type="STRING" id="990371.SAMN05421813_1161"/>
<dbReference type="InterPro" id="IPR044650">
    <property type="entry name" value="SRFR1-like"/>
</dbReference>
<dbReference type="SMART" id="SM00028">
    <property type="entry name" value="TPR"/>
    <property type="match status" value="2"/>
</dbReference>
<name>A0A1G9UB92_9SPHI</name>
<organism evidence="3 4">
    <name type="scientific">Daejeonella rubra</name>
    <dbReference type="NCBI Taxonomy" id="990371"/>
    <lineage>
        <taxon>Bacteria</taxon>
        <taxon>Pseudomonadati</taxon>
        <taxon>Bacteroidota</taxon>
        <taxon>Sphingobacteriia</taxon>
        <taxon>Sphingobacteriales</taxon>
        <taxon>Sphingobacteriaceae</taxon>
        <taxon>Daejeonella</taxon>
    </lineage>
</organism>
<evidence type="ECO:0000313" key="3">
    <source>
        <dbReference type="EMBL" id="SDM56994.1"/>
    </source>
</evidence>
<dbReference type="Gene3D" id="1.25.40.10">
    <property type="entry name" value="Tetratricopeptide repeat domain"/>
    <property type="match status" value="2"/>
</dbReference>
<dbReference type="InterPro" id="IPR019734">
    <property type="entry name" value="TPR_rpt"/>
</dbReference>
<dbReference type="InterPro" id="IPR011990">
    <property type="entry name" value="TPR-like_helical_dom_sf"/>
</dbReference>
<feature type="repeat" description="TPR" evidence="1">
    <location>
        <begin position="267"/>
        <end position="300"/>
    </location>
</feature>
<protein>
    <submittedName>
        <fullName evidence="3">Uncharacterized protein</fullName>
    </submittedName>
</protein>
<dbReference type="PANTHER" id="PTHR44749:SF1">
    <property type="entry name" value="TETRATRICOPEPTIDE-LIKE HELICAL DOMAIN-CONTAINING PROTEIN"/>
    <property type="match status" value="1"/>
</dbReference>
<feature type="signal peptide" evidence="2">
    <location>
        <begin position="1"/>
        <end position="21"/>
    </location>
</feature>
<feature type="chain" id="PRO_5011467074" evidence="2">
    <location>
        <begin position="22"/>
        <end position="392"/>
    </location>
</feature>
<dbReference type="PROSITE" id="PS50005">
    <property type="entry name" value="TPR"/>
    <property type="match status" value="1"/>
</dbReference>
<evidence type="ECO:0000313" key="4">
    <source>
        <dbReference type="Proteomes" id="UP000199226"/>
    </source>
</evidence>
<keyword evidence="1" id="KW-0802">TPR repeat</keyword>
<accession>A0A1G9UB92</accession>
<dbReference type="OrthoDB" id="739506at2"/>
<evidence type="ECO:0000256" key="1">
    <source>
        <dbReference type="PROSITE-ProRule" id="PRU00339"/>
    </source>
</evidence>
<evidence type="ECO:0000256" key="2">
    <source>
        <dbReference type="SAM" id="SignalP"/>
    </source>
</evidence>
<sequence length="392" mass="43133">MKIKSFILAAVFSASSLLAFAQKGEVVSAKSNYEKYLGLKDANSLLLAIPNLKLAKTSIDKAVVHAKTMEDPGAWTYKALIYGEMALLDTVPATSKPLIEEAKAAHKKAIELDKAGENKANLDNANGTIFSQYELNQGVKAYQSNNYADAYLAFNNALAFRPGDTTITYYAGLSAINAKNYKAGIQNYENLIKTNFSANSQIYLDLSRLYTMEGDTAKAISIASEGAAKFNDSQLATQEIELSLMSGKQKEVITKITEQAKKNPTNKLYPYYLGIAYSTIGDNLKAEESYLQAIQVDPNFADAYINVGGVLLNKGINLFNDANKLPQNQQKEYEDMTKRAGLEFDKALPYLEKAALLDPKSRIALDNLKTYYIIKKNQAKVDEITAKIEALP</sequence>
<dbReference type="AlphaFoldDB" id="A0A1G9UB92"/>
<proteinExistence type="predicted"/>